<dbReference type="InterPro" id="IPR028978">
    <property type="entry name" value="Chorismate_lyase_/UTRA_dom_sf"/>
</dbReference>
<sequence>MIETPRSQYVQIGDLLRSRIKDGTYPAGSLLPSEDQLAKELGVSRVTVNKAIGLLRSSGDVKVRRGTGTVVRSLPRIHRDAQARYAARQEGTGAGEVEASKLNLNSRTEYRHIGKTSTPPAVAEALGLRKGEPSLLRSRVLYANDEPTQVADSYLPWSITKGCAALMEPNAGTGGSYGRLAELGHGPVRFTEDVTVRMPNNDEQRILELDAAQPVFEIWHVAYTAEDRPIEVCIHVMPGHLWTLRYGWDDQPAPKERNASPDRQ</sequence>
<dbReference type="PRINTS" id="PR00035">
    <property type="entry name" value="HTHGNTR"/>
</dbReference>
<dbReference type="SMART" id="SM00345">
    <property type="entry name" value="HTH_GNTR"/>
    <property type="match status" value="1"/>
</dbReference>
<keyword evidence="1" id="KW-0805">Transcription regulation</keyword>
<organism evidence="5 6">
    <name type="scientific">Micromonospora sonneratiae</name>
    <dbReference type="NCBI Taxonomy" id="1184706"/>
    <lineage>
        <taxon>Bacteria</taxon>
        <taxon>Bacillati</taxon>
        <taxon>Actinomycetota</taxon>
        <taxon>Actinomycetes</taxon>
        <taxon>Micromonosporales</taxon>
        <taxon>Micromonosporaceae</taxon>
        <taxon>Micromonospora</taxon>
    </lineage>
</organism>
<dbReference type="SUPFAM" id="SSF46785">
    <property type="entry name" value="Winged helix' DNA-binding domain"/>
    <property type="match status" value="1"/>
</dbReference>
<dbReference type="InterPro" id="IPR000524">
    <property type="entry name" value="Tscrpt_reg_HTH_GntR"/>
</dbReference>
<dbReference type="Gene3D" id="1.10.10.10">
    <property type="entry name" value="Winged helix-like DNA-binding domain superfamily/Winged helix DNA-binding domain"/>
    <property type="match status" value="1"/>
</dbReference>
<keyword evidence="2" id="KW-0238">DNA-binding</keyword>
<keyword evidence="6" id="KW-1185">Reference proteome</keyword>
<dbReference type="Gene3D" id="3.40.1410.10">
    <property type="entry name" value="Chorismate lyase-like"/>
    <property type="match status" value="1"/>
</dbReference>
<evidence type="ECO:0000256" key="2">
    <source>
        <dbReference type="ARBA" id="ARBA00023125"/>
    </source>
</evidence>
<evidence type="ECO:0000259" key="4">
    <source>
        <dbReference type="PROSITE" id="PS50949"/>
    </source>
</evidence>
<feature type="domain" description="HTH gntR-type" evidence="4">
    <location>
        <begin position="6"/>
        <end position="74"/>
    </location>
</feature>
<dbReference type="SUPFAM" id="SSF64288">
    <property type="entry name" value="Chorismate lyase-like"/>
    <property type="match status" value="1"/>
</dbReference>
<dbReference type="InterPro" id="IPR011663">
    <property type="entry name" value="UTRA"/>
</dbReference>
<dbReference type="EMBL" id="JBHTMP010000003">
    <property type="protein sequence ID" value="MFD1320072.1"/>
    <property type="molecule type" value="Genomic_DNA"/>
</dbReference>
<evidence type="ECO:0000256" key="3">
    <source>
        <dbReference type="ARBA" id="ARBA00023163"/>
    </source>
</evidence>
<gene>
    <name evidence="5" type="ORF">ACFQ4H_03095</name>
</gene>
<comment type="caution">
    <text evidence="5">The sequence shown here is derived from an EMBL/GenBank/DDBJ whole genome shotgun (WGS) entry which is preliminary data.</text>
</comment>
<dbReference type="InterPro" id="IPR036388">
    <property type="entry name" value="WH-like_DNA-bd_sf"/>
</dbReference>
<evidence type="ECO:0000313" key="5">
    <source>
        <dbReference type="EMBL" id="MFD1320072.1"/>
    </source>
</evidence>
<dbReference type="RefSeq" id="WP_377566700.1">
    <property type="nucleotide sequence ID" value="NZ_JBHTMP010000003.1"/>
</dbReference>
<dbReference type="Pfam" id="PF07702">
    <property type="entry name" value="UTRA"/>
    <property type="match status" value="1"/>
</dbReference>
<dbReference type="PANTHER" id="PTHR44846:SF17">
    <property type="entry name" value="GNTR-FAMILY TRANSCRIPTIONAL REGULATOR"/>
    <property type="match status" value="1"/>
</dbReference>
<evidence type="ECO:0000256" key="1">
    <source>
        <dbReference type="ARBA" id="ARBA00023015"/>
    </source>
</evidence>
<dbReference type="PROSITE" id="PS50949">
    <property type="entry name" value="HTH_GNTR"/>
    <property type="match status" value="1"/>
</dbReference>
<dbReference type="CDD" id="cd07377">
    <property type="entry name" value="WHTH_GntR"/>
    <property type="match status" value="1"/>
</dbReference>
<proteinExistence type="predicted"/>
<dbReference type="InterPro" id="IPR050679">
    <property type="entry name" value="Bact_HTH_transcr_reg"/>
</dbReference>
<reference evidence="6" key="1">
    <citation type="journal article" date="2019" name="Int. J. Syst. Evol. Microbiol.">
        <title>The Global Catalogue of Microorganisms (GCM) 10K type strain sequencing project: providing services to taxonomists for standard genome sequencing and annotation.</title>
        <authorList>
            <consortium name="The Broad Institute Genomics Platform"/>
            <consortium name="The Broad Institute Genome Sequencing Center for Infectious Disease"/>
            <person name="Wu L."/>
            <person name="Ma J."/>
        </authorList>
    </citation>
    <scope>NUCLEOTIDE SEQUENCE [LARGE SCALE GENOMIC DNA]</scope>
    <source>
        <strain evidence="6">JCM 31037</strain>
    </source>
</reference>
<dbReference type="SMART" id="SM00866">
    <property type="entry name" value="UTRA"/>
    <property type="match status" value="1"/>
</dbReference>
<dbReference type="PANTHER" id="PTHR44846">
    <property type="entry name" value="MANNOSYL-D-GLYCERATE TRANSPORT/METABOLISM SYSTEM REPRESSOR MNGR-RELATED"/>
    <property type="match status" value="1"/>
</dbReference>
<dbReference type="Pfam" id="PF00392">
    <property type="entry name" value="GntR"/>
    <property type="match status" value="1"/>
</dbReference>
<name>A0ABW3Y908_9ACTN</name>
<dbReference type="InterPro" id="IPR036390">
    <property type="entry name" value="WH_DNA-bd_sf"/>
</dbReference>
<keyword evidence="3" id="KW-0804">Transcription</keyword>
<dbReference type="Proteomes" id="UP001597260">
    <property type="component" value="Unassembled WGS sequence"/>
</dbReference>
<protein>
    <submittedName>
        <fullName evidence="5">GntR family transcriptional regulator</fullName>
    </submittedName>
</protein>
<evidence type="ECO:0000313" key="6">
    <source>
        <dbReference type="Proteomes" id="UP001597260"/>
    </source>
</evidence>
<accession>A0ABW3Y908</accession>